<name>A0ABR4GLZ1_9EURO</name>
<proteinExistence type="predicted"/>
<keyword evidence="2" id="KW-1185">Reference proteome</keyword>
<sequence>MRGELPLPAMRTLRSIPIFCRSTIGLWVCLPLVVAWPTFVTSRGFEVPALDRRWTFFPRLLLFVDEVTVGQTEHSANLVC</sequence>
<protein>
    <recommendedName>
        <fullName evidence="3">Secreted protein</fullName>
    </recommendedName>
</protein>
<dbReference type="EMBL" id="JBFTWV010000005">
    <property type="protein sequence ID" value="KAL2800037.1"/>
    <property type="molecule type" value="Genomic_DNA"/>
</dbReference>
<comment type="caution">
    <text evidence="1">The sequence shown here is derived from an EMBL/GenBank/DDBJ whole genome shotgun (WGS) entry which is preliminary data.</text>
</comment>
<organism evidence="1 2">
    <name type="scientific">Aspergillus keveii</name>
    <dbReference type="NCBI Taxonomy" id="714993"/>
    <lineage>
        <taxon>Eukaryota</taxon>
        <taxon>Fungi</taxon>
        <taxon>Dikarya</taxon>
        <taxon>Ascomycota</taxon>
        <taxon>Pezizomycotina</taxon>
        <taxon>Eurotiomycetes</taxon>
        <taxon>Eurotiomycetidae</taxon>
        <taxon>Eurotiales</taxon>
        <taxon>Aspergillaceae</taxon>
        <taxon>Aspergillus</taxon>
        <taxon>Aspergillus subgen. Nidulantes</taxon>
    </lineage>
</organism>
<dbReference type="Proteomes" id="UP001610563">
    <property type="component" value="Unassembled WGS sequence"/>
</dbReference>
<evidence type="ECO:0000313" key="2">
    <source>
        <dbReference type="Proteomes" id="UP001610563"/>
    </source>
</evidence>
<accession>A0ABR4GLZ1</accession>
<evidence type="ECO:0000313" key="1">
    <source>
        <dbReference type="EMBL" id="KAL2800037.1"/>
    </source>
</evidence>
<gene>
    <name evidence="1" type="ORF">BJX66DRAFT_212255</name>
</gene>
<reference evidence="1 2" key="1">
    <citation type="submission" date="2024-07" db="EMBL/GenBank/DDBJ databases">
        <title>Section-level genome sequencing and comparative genomics of Aspergillus sections Usti and Cavernicolus.</title>
        <authorList>
            <consortium name="Lawrence Berkeley National Laboratory"/>
            <person name="Nybo J.L."/>
            <person name="Vesth T.C."/>
            <person name="Theobald S."/>
            <person name="Frisvad J.C."/>
            <person name="Larsen T.O."/>
            <person name="Kjaerboelling I."/>
            <person name="Rothschild-Mancinelli K."/>
            <person name="Lyhne E.K."/>
            <person name="Kogle M.E."/>
            <person name="Barry K."/>
            <person name="Clum A."/>
            <person name="Na H."/>
            <person name="Ledsgaard L."/>
            <person name="Lin J."/>
            <person name="Lipzen A."/>
            <person name="Kuo A."/>
            <person name="Riley R."/>
            <person name="Mondo S."/>
            <person name="Labutti K."/>
            <person name="Haridas S."/>
            <person name="Pangalinan J."/>
            <person name="Salamov A.A."/>
            <person name="Simmons B.A."/>
            <person name="Magnuson J.K."/>
            <person name="Chen J."/>
            <person name="Drula E."/>
            <person name="Henrissat B."/>
            <person name="Wiebenga A."/>
            <person name="Lubbers R.J."/>
            <person name="Gomes A.C."/>
            <person name="Makela M.R."/>
            <person name="Stajich J."/>
            <person name="Grigoriev I.V."/>
            <person name="Mortensen U.H."/>
            <person name="De Vries R.P."/>
            <person name="Baker S.E."/>
            <person name="Andersen M.R."/>
        </authorList>
    </citation>
    <scope>NUCLEOTIDE SEQUENCE [LARGE SCALE GENOMIC DNA]</scope>
    <source>
        <strain evidence="1 2">CBS 209.92</strain>
    </source>
</reference>
<evidence type="ECO:0008006" key="3">
    <source>
        <dbReference type="Google" id="ProtNLM"/>
    </source>
</evidence>